<name>A0ABZ1HGC8_STRPH</name>
<evidence type="ECO:0000313" key="4">
    <source>
        <dbReference type="Proteomes" id="UP001340816"/>
    </source>
</evidence>
<keyword evidence="3" id="KW-0645">Protease</keyword>
<protein>
    <submittedName>
        <fullName evidence="3">Serine protease</fullName>
    </submittedName>
</protein>
<dbReference type="InterPro" id="IPR050966">
    <property type="entry name" value="Glutamyl_endopeptidase"/>
</dbReference>
<gene>
    <name evidence="3" type="ORF">OHB35_24845</name>
</gene>
<evidence type="ECO:0000313" key="3">
    <source>
        <dbReference type="EMBL" id="WSD16219.1"/>
    </source>
</evidence>
<keyword evidence="1 2" id="KW-0732">Signal</keyword>
<dbReference type="EMBL" id="CP109135">
    <property type="protein sequence ID" value="WSD16219.1"/>
    <property type="molecule type" value="Genomic_DNA"/>
</dbReference>
<feature type="chain" id="PRO_5045309001" evidence="2">
    <location>
        <begin position="27"/>
        <end position="248"/>
    </location>
</feature>
<dbReference type="InterPro" id="IPR043504">
    <property type="entry name" value="Peptidase_S1_PA_chymotrypsin"/>
</dbReference>
<organism evidence="3 4">
    <name type="scientific">Streptomyces phaeochromogenes</name>
    <dbReference type="NCBI Taxonomy" id="1923"/>
    <lineage>
        <taxon>Bacteria</taxon>
        <taxon>Bacillati</taxon>
        <taxon>Actinomycetota</taxon>
        <taxon>Actinomycetes</taxon>
        <taxon>Kitasatosporales</taxon>
        <taxon>Streptomycetaceae</taxon>
        <taxon>Streptomyces</taxon>
        <taxon>Streptomyces phaeochromogenes group</taxon>
    </lineage>
</organism>
<dbReference type="SUPFAM" id="SSF50494">
    <property type="entry name" value="Trypsin-like serine proteases"/>
    <property type="match status" value="1"/>
</dbReference>
<reference evidence="3 4" key="1">
    <citation type="submission" date="2022-10" db="EMBL/GenBank/DDBJ databases">
        <title>The complete genomes of actinobacterial strains from the NBC collection.</title>
        <authorList>
            <person name="Joergensen T.S."/>
            <person name="Alvarez Arevalo M."/>
            <person name="Sterndorff E.B."/>
            <person name="Faurdal D."/>
            <person name="Vuksanovic O."/>
            <person name="Mourched A.-S."/>
            <person name="Charusanti P."/>
            <person name="Shaw S."/>
            <person name="Blin K."/>
            <person name="Weber T."/>
        </authorList>
    </citation>
    <scope>NUCLEOTIDE SEQUENCE [LARGE SCALE GENOMIC DNA]</scope>
    <source>
        <strain evidence="3 4">NBC 01752</strain>
    </source>
</reference>
<dbReference type="PANTHER" id="PTHR15462:SF8">
    <property type="entry name" value="SERINE PROTEASE"/>
    <property type="match status" value="1"/>
</dbReference>
<dbReference type="PROSITE" id="PS00134">
    <property type="entry name" value="TRYPSIN_HIS"/>
    <property type="match status" value="1"/>
</dbReference>
<feature type="signal peptide" evidence="2">
    <location>
        <begin position="1"/>
        <end position="26"/>
    </location>
</feature>
<proteinExistence type="predicted"/>
<accession>A0ABZ1HGC8</accession>
<dbReference type="Pfam" id="PF13365">
    <property type="entry name" value="Trypsin_2"/>
    <property type="match status" value="1"/>
</dbReference>
<dbReference type="RefSeq" id="WP_266758674.1">
    <property type="nucleotide sequence ID" value="NZ_CP108134.1"/>
</dbReference>
<keyword evidence="4" id="KW-1185">Reference proteome</keyword>
<dbReference type="GO" id="GO:0008233">
    <property type="term" value="F:peptidase activity"/>
    <property type="evidence" value="ECO:0007669"/>
    <property type="project" value="UniProtKB-KW"/>
</dbReference>
<keyword evidence="3" id="KW-0378">Hydrolase</keyword>
<dbReference type="InterPro" id="IPR018114">
    <property type="entry name" value="TRYPSIN_HIS"/>
</dbReference>
<dbReference type="Proteomes" id="UP001340816">
    <property type="component" value="Chromosome"/>
</dbReference>
<sequence>MKCPARLPLLVVVALLATGSVPVAVAHGRVRAPEPLGVTTTAPVSAENARVGVLVRGGAHYCTASVVHSEGRDLIVTAAHCLTGSGSGGIEFVPGYRDGRAPYGVWAVTRTYVGDGWKGRQDEDSDVAFARVGSRGGEDIEDVVGGNSLVAGRGVSPVGRAVTVVGYPKAREVPVWCTNLSTAYGDSQQRIECPGYTGGTSGSPWIDARGRVVGVLGGFQQGGATDDVSYSVVLGGEAAALYGEATSG</sequence>
<dbReference type="GO" id="GO:0006508">
    <property type="term" value="P:proteolysis"/>
    <property type="evidence" value="ECO:0007669"/>
    <property type="project" value="UniProtKB-KW"/>
</dbReference>
<dbReference type="Gene3D" id="2.40.10.10">
    <property type="entry name" value="Trypsin-like serine proteases"/>
    <property type="match status" value="2"/>
</dbReference>
<dbReference type="PANTHER" id="PTHR15462">
    <property type="entry name" value="SERINE PROTEASE"/>
    <property type="match status" value="1"/>
</dbReference>
<evidence type="ECO:0000256" key="1">
    <source>
        <dbReference type="ARBA" id="ARBA00022729"/>
    </source>
</evidence>
<dbReference type="InterPro" id="IPR009003">
    <property type="entry name" value="Peptidase_S1_PA"/>
</dbReference>
<evidence type="ECO:0000256" key="2">
    <source>
        <dbReference type="SAM" id="SignalP"/>
    </source>
</evidence>